<dbReference type="SUPFAM" id="SSF63829">
    <property type="entry name" value="Calcium-dependent phosphotriesterase"/>
    <property type="match status" value="1"/>
</dbReference>
<comment type="caution">
    <text evidence="1">The sequence shown here is derived from an EMBL/GenBank/DDBJ whole genome shotgun (WGS) entry which is preliminary data.</text>
</comment>
<dbReference type="Gene3D" id="2.130.10.10">
    <property type="entry name" value="YVTN repeat-like/Quinoprotein amine dehydrogenase"/>
    <property type="match status" value="2"/>
</dbReference>
<organism evidence="1 2">
    <name type="scientific">Spirosoma telluris</name>
    <dbReference type="NCBI Taxonomy" id="2183553"/>
    <lineage>
        <taxon>Bacteria</taxon>
        <taxon>Pseudomonadati</taxon>
        <taxon>Bacteroidota</taxon>
        <taxon>Cytophagia</taxon>
        <taxon>Cytophagales</taxon>
        <taxon>Cytophagaceae</taxon>
        <taxon>Spirosoma</taxon>
    </lineage>
</organism>
<name>A0A327NS83_9BACT</name>
<dbReference type="Proteomes" id="UP000249016">
    <property type="component" value="Unassembled WGS sequence"/>
</dbReference>
<protein>
    <recommendedName>
        <fullName evidence="3">Histidine kinase</fullName>
    </recommendedName>
</protein>
<accession>A0A327NS83</accession>
<dbReference type="AlphaFoldDB" id="A0A327NS83"/>
<reference evidence="1 2" key="1">
    <citation type="submission" date="2018-06" db="EMBL/GenBank/DDBJ databases">
        <title>Spirosoma sp. HMF3257 Genome sequencing and assembly.</title>
        <authorList>
            <person name="Kang H."/>
            <person name="Cha I."/>
            <person name="Kim H."/>
            <person name="Kang J."/>
            <person name="Joh K."/>
        </authorList>
    </citation>
    <scope>NUCLEOTIDE SEQUENCE [LARGE SCALE GENOMIC DNA]</scope>
    <source>
        <strain evidence="1 2">HMF3257</strain>
    </source>
</reference>
<keyword evidence="2" id="KW-1185">Reference proteome</keyword>
<evidence type="ECO:0000313" key="2">
    <source>
        <dbReference type="Proteomes" id="UP000249016"/>
    </source>
</evidence>
<evidence type="ECO:0008006" key="3">
    <source>
        <dbReference type="Google" id="ProtNLM"/>
    </source>
</evidence>
<dbReference type="OrthoDB" id="965341at2"/>
<dbReference type="Pfam" id="PF07494">
    <property type="entry name" value="Reg_prop"/>
    <property type="match status" value="2"/>
</dbReference>
<proteinExistence type="predicted"/>
<dbReference type="InterPro" id="IPR011110">
    <property type="entry name" value="Reg_prop"/>
</dbReference>
<gene>
    <name evidence="1" type="ORF">HMF3257_31185</name>
</gene>
<evidence type="ECO:0000313" key="1">
    <source>
        <dbReference type="EMBL" id="RAI77513.1"/>
    </source>
</evidence>
<dbReference type="EMBL" id="QLII01000001">
    <property type="protein sequence ID" value="RAI77513.1"/>
    <property type="molecule type" value="Genomic_DNA"/>
</dbReference>
<dbReference type="InterPro" id="IPR015943">
    <property type="entry name" value="WD40/YVTN_repeat-like_dom_sf"/>
</dbReference>
<sequence length="291" mass="32575">MIYGYQPKKSGAIGCRLLRILLLICVELVAAFTAEAQPFMCRQFSANDGLPSSYCFTSIQDRDGYLWVGTYGGVARFDGATFKNFTVNDGLVNNQALSFCQDKDQNLWIGTFNGISIWKQGRFRNITMAGKIPIERVFGMTQTRDGRIWATCEKGLLVFKNAETPPTLYQLDTENQPVTHLWGVCQTPSGQLLVSNTYKLFLFDKNRFSEIKYPNGQSVEARCLVRLGNQMLIGTYEQGVLDYKAGTVTPLYASILPLNCVYSISLLITASDCGWQPTRALFVLIKAKPPY</sequence>